<dbReference type="GO" id="GO:0004674">
    <property type="term" value="F:protein serine/threonine kinase activity"/>
    <property type="evidence" value="ECO:0007669"/>
    <property type="project" value="UniProtKB-KW"/>
</dbReference>
<dbReference type="GO" id="GO:0005634">
    <property type="term" value="C:nucleus"/>
    <property type="evidence" value="ECO:0007669"/>
    <property type="project" value="TreeGrafter"/>
</dbReference>
<dbReference type="PANTHER" id="PTHR24057:SF0">
    <property type="entry name" value="PROTEIN KINASE SHAGGY-RELATED"/>
    <property type="match status" value="1"/>
</dbReference>
<dbReference type="InterPro" id="IPR017441">
    <property type="entry name" value="Protein_kinase_ATP_BS"/>
</dbReference>
<evidence type="ECO:0000256" key="8">
    <source>
        <dbReference type="RuleBase" id="RU000304"/>
    </source>
</evidence>
<dbReference type="GO" id="GO:0007165">
    <property type="term" value="P:signal transduction"/>
    <property type="evidence" value="ECO:0007669"/>
    <property type="project" value="TreeGrafter"/>
</dbReference>
<dbReference type="InterPro" id="IPR011009">
    <property type="entry name" value="Kinase-like_dom_sf"/>
</dbReference>
<dbReference type="InterPro" id="IPR000719">
    <property type="entry name" value="Prot_kinase_dom"/>
</dbReference>
<evidence type="ECO:0000259" key="9">
    <source>
        <dbReference type="PROSITE" id="PS50011"/>
    </source>
</evidence>
<evidence type="ECO:0000256" key="3">
    <source>
        <dbReference type="ARBA" id="ARBA00022679"/>
    </source>
</evidence>
<dbReference type="SMART" id="SM00220">
    <property type="entry name" value="S_TKc"/>
    <property type="match status" value="1"/>
</dbReference>
<feature type="domain" description="Protein kinase" evidence="9">
    <location>
        <begin position="14"/>
        <end position="300"/>
    </location>
</feature>
<name>A0A1R2BEJ6_9CILI</name>
<evidence type="ECO:0000256" key="7">
    <source>
        <dbReference type="PROSITE-ProRule" id="PRU10141"/>
    </source>
</evidence>
<evidence type="ECO:0000256" key="4">
    <source>
        <dbReference type="ARBA" id="ARBA00022741"/>
    </source>
</evidence>
<dbReference type="GO" id="GO:0005524">
    <property type="term" value="F:ATP binding"/>
    <property type="evidence" value="ECO:0007669"/>
    <property type="project" value="UniProtKB-UniRule"/>
</dbReference>
<dbReference type="FunFam" id="1.10.510.10:FF:000082">
    <property type="entry name" value="Shaggy-related protein kinase kappa"/>
    <property type="match status" value="1"/>
</dbReference>
<keyword evidence="3" id="KW-0808">Transferase</keyword>
<evidence type="ECO:0000313" key="11">
    <source>
        <dbReference type="Proteomes" id="UP000187209"/>
    </source>
</evidence>
<protein>
    <recommendedName>
        <fullName evidence="9">Protein kinase domain-containing protein</fullName>
    </recommendedName>
</protein>
<keyword evidence="5" id="KW-0418">Kinase</keyword>
<dbReference type="InterPro" id="IPR050591">
    <property type="entry name" value="GSK-3"/>
</dbReference>
<evidence type="ECO:0000313" key="10">
    <source>
        <dbReference type="EMBL" id="OMJ75182.1"/>
    </source>
</evidence>
<reference evidence="10 11" key="1">
    <citation type="submission" date="2016-11" db="EMBL/GenBank/DDBJ databases">
        <title>The macronuclear genome of Stentor coeruleus: a giant cell with tiny introns.</title>
        <authorList>
            <person name="Slabodnick M."/>
            <person name="Ruby J.G."/>
            <person name="Reiff S.B."/>
            <person name="Swart E.C."/>
            <person name="Gosai S."/>
            <person name="Prabakaran S."/>
            <person name="Witkowska E."/>
            <person name="Larue G.E."/>
            <person name="Fisher S."/>
            <person name="Freeman R.M."/>
            <person name="Gunawardena J."/>
            <person name="Chu W."/>
            <person name="Stover N.A."/>
            <person name="Gregory B.D."/>
            <person name="Nowacki M."/>
            <person name="Derisi J."/>
            <person name="Roy S.W."/>
            <person name="Marshall W.F."/>
            <person name="Sood P."/>
        </authorList>
    </citation>
    <scope>NUCLEOTIDE SEQUENCE [LARGE SCALE GENOMIC DNA]</scope>
    <source>
        <strain evidence="10">WM001</strain>
    </source>
</reference>
<keyword evidence="2 8" id="KW-0723">Serine/threonine-protein kinase</keyword>
<evidence type="ECO:0000256" key="5">
    <source>
        <dbReference type="ARBA" id="ARBA00022777"/>
    </source>
</evidence>
<dbReference type="PANTHER" id="PTHR24057">
    <property type="entry name" value="GLYCOGEN SYNTHASE KINASE-3 ALPHA"/>
    <property type="match status" value="1"/>
</dbReference>
<organism evidence="10 11">
    <name type="scientific">Stentor coeruleus</name>
    <dbReference type="NCBI Taxonomy" id="5963"/>
    <lineage>
        <taxon>Eukaryota</taxon>
        <taxon>Sar</taxon>
        <taxon>Alveolata</taxon>
        <taxon>Ciliophora</taxon>
        <taxon>Postciliodesmatophora</taxon>
        <taxon>Heterotrichea</taxon>
        <taxon>Heterotrichida</taxon>
        <taxon>Stentoridae</taxon>
        <taxon>Stentor</taxon>
    </lineage>
</organism>
<gene>
    <name evidence="10" type="ORF">SteCoe_25729</name>
</gene>
<dbReference type="Pfam" id="PF00069">
    <property type="entry name" value="Pkinase"/>
    <property type="match status" value="1"/>
</dbReference>
<dbReference type="CDD" id="cd14137">
    <property type="entry name" value="STKc_GSK3"/>
    <property type="match status" value="1"/>
</dbReference>
<dbReference type="Gene3D" id="1.10.510.10">
    <property type="entry name" value="Transferase(Phosphotransferase) domain 1"/>
    <property type="match status" value="1"/>
</dbReference>
<dbReference type="SUPFAM" id="SSF56112">
    <property type="entry name" value="Protein kinase-like (PK-like)"/>
    <property type="match status" value="1"/>
</dbReference>
<dbReference type="EMBL" id="MPUH01000705">
    <property type="protein sequence ID" value="OMJ75182.1"/>
    <property type="molecule type" value="Genomic_DNA"/>
</dbReference>
<dbReference type="PROSITE" id="PS00107">
    <property type="entry name" value="PROTEIN_KINASE_ATP"/>
    <property type="match status" value="1"/>
</dbReference>
<dbReference type="PROSITE" id="PS50011">
    <property type="entry name" value="PROTEIN_KINASE_DOM"/>
    <property type="match status" value="1"/>
</dbReference>
<dbReference type="InterPro" id="IPR008271">
    <property type="entry name" value="Ser/Thr_kinase_AS"/>
</dbReference>
<dbReference type="GO" id="GO:0005737">
    <property type="term" value="C:cytoplasm"/>
    <property type="evidence" value="ECO:0007669"/>
    <property type="project" value="TreeGrafter"/>
</dbReference>
<dbReference type="OrthoDB" id="272141at2759"/>
<dbReference type="PROSITE" id="PS00108">
    <property type="entry name" value="PROTEIN_KINASE_ST"/>
    <property type="match status" value="1"/>
</dbReference>
<comment type="caution">
    <text evidence="10">The sequence shown here is derived from an EMBL/GenBank/DDBJ whole genome shotgun (WGS) entry which is preliminary data.</text>
</comment>
<evidence type="ECO:0000256" key="6">
    <source>
        <dbReference type="ARBA" id="ARBA00022840"/>
    </source>
</evidence>
<accession>A0A1R2BEJ6</accession>
<keyword evidence="11" id="KW-1185">Reference proteome</keyword>
<dbReference type="Proteomes" id="UP000187209">
    <property type="component" value="Unassembled WGS sequence"/>
</dbReference>
<keyword evidence="4 7" id="KW-0547">Nucleotide-binding</keyword>
<sequence>MSNKEANEDRKNRTTISKSLGKGSFGTVFQGTYTDLSGNEIPAAIKKVYQDKRYKNRELEIMLKLKHQNIIDLYHHYLTTGEKEDDVYLNLVMELIPDTGYKVTKTYAKTNQIMPSILVKLYSYQLLRGVSQMHIIDICHRDIKPQNLLIDAKTHKLVICDLGSAKQLIRGEPNVAYICSRYYRAPELIFGSSSYTTAIDVWSIGCVIAEFIRGRPLFAGESGIDQLVEILRLLGTPTRAQMKDMNPFFEGYKFPHVKVKSWNQVLEHADELTINFLKRLVCYSPQSRPSALEALLDPFFDELKIQGTVLPDGDPLPPLFNWTKEELQNRELVEKIEPRWHKK</sequence>
<keyword evidence="6 7" id="KW-0067">ATP-binding</keyword>
<proteinExistence type="inferred from homology"/>
<feature type="binding site" evidence="7">
    <location>
        <position position="47"/>
    </location>
    <ligand>
        <name>ATP</name>
        <dbReference type="ChEBI" id="CHEBI:30616"/>
    </ligand>
</feature>
<dbReference type="Gene3D" id="3.30.200.20">
    <property type="entry name" value="Phosphorylase Kinase, domain 1"/>
    <property type="match status" value="1"/>
</dbReference>
<evidence type="ECO:0000256" key="1">
    <source>
        <dbReference type="ARBA" id="ARBA00005527"/>
    </source>
</evidence>
<comment type="similarity">
    <text evidence="1">Belongs to the protein kinase superfamily. CMGC Ser/Thr protein kinase family. GSK-3 subfamily.</text>
</comment>
<dbReference type="InterPro" id="IPR039192">
    <property type="entry name" value="STKc_GSK3"/>
</dbReference>
<dbReference type="AlphaFoldDB" id="A0A1R2BEJ6"/>
<evidence type="ECO:0000256" key="2">
    <source>
        <dbReference type="ARBA" id="ARBA00022527"/>
    </source>
</evidence>
<dbReference type="GO" id="GO:0030154">
    <property type="term" value="P:cell differentiation"/>
    <property type="evidence" value="ECO:0007669"/>
    <property type="project" value="TreeGrafter"/>
</dbReference>